<protein>
    <submittedName>
        <fullName evidence="1">Uncharacterized protein</fullName>
    </submittedName>
</protein>
<dbReference type="AlphaFoldDB" id="A0A7X1E968"/>
<reference evidence="1 2" key="1">
    <citation type="submission" date="2020-07" db="EMBL/GenBank/DDBJ databases">
        <authorList>
            <person name="Feng X."/>
        </authorList>
    </citation>
    <scope>NUCLEOTIDE SEQUENCE [LARGE SCALE GENOMIC DNA]</scope>
    <source>
        <strain evidence="1 2">JCM23202</strain>
    </source>
</reference>
<accession>A0A7X1E968</accession>
<evidence type="ECO:0000313" key="2">
    <source>
        <dbReference type="Proteomes" id="UP000526501"/>
    </source>
</evidence>
<comment type="caution">
    <text evidence="1">The sequence shown here is derived from an EMBL/GenBank/DDBJ whole genome shotgun (WGS) entry which is preliminary data.</text>
</comment>
<dbReference type="EMBL" id="JACHVC010000006">
    <property type="protein sequence ID" value="MBC2605482.1"/>
    <property type="molecule type" value="Genomic_DNA"/>
</dbReference>
<keyword evidence="2" id="KW-1185">Reference proteome</keyword>
<sequence length="60" mass="6735">MPSKKPESTVSLKSLSSRKVEERRETVSAILSGKTTRHEMQLRNAPYSESKVRVSKLFGA</sequence>
<dbReference type="Proteomes" id="UP000526501">
    <property type="component" value="Unassembled WGS sequence"/>
</dbReference>
<organism evidence="1 2">
    <name type="scientific">Pelagicoccus albus</name>
    <dbReference type="NCBI Taxonomy" id="415222"/>
    <lineage>
        <taxon>Bacteria</taxon>
        <taxon>Pseudomonadati</taxon>
        <taxon>Verrucomicrobiota</taxon>
        <taxon>Opitutia</taxon>
        <taxon>Puniceicoccales</taxon>
        <taxon>Pelagicoccaceae</taxon>
        <taxon>Pelagicoccus</taxon>
    </lineage>
</organism>
<name>A0A7X1E968_9BACT</name>
<proteinExistence type="predicted"/>
<evidence type="ECO:0000313" key="1">
    <source>
        <dbReference type="EMBL" id="MBC2605482.1"/>
    </source>
</evidence>
<gene>
    <name evidence="1" type="ORF">H5P27_05445</name>
</gene>
<dbReference type="RefSeq" id="WP_185659357.1">
    <property type="nucleotide sequence ID" value="NZ_CAWPOO010000006.1"/>
</dbReference>